<dbReference type="InterPro" id="IPR019810">
    <property type="entry name" value="Citrate_synthase_AS"/>
</dbReference>
<dbReference type="UniPathway" id="UPA00223"/>
<dbReference type="OrthoDB" id="9800864at2"/>
<evidence type="ECO:0000313" key="7">
    <source>
        <dbReference type="EMBL" id="RKR75764.1"/>
    </source>
</evidence>
<keyword evidence="8" id="KW-1185">Reference proteome</keyword>
<dbReference type="SUPFAM" id="SSF48256">
    <property type="entry name" value="Citrate synthase"/>
    <property type="match status" value="1"/>
</dbReference>
<dbReference type="InterPro" id="IPR016143">
    <property type="entry name" value="Citrate_synth-like_sm_a-sub"/>
</dbReference>
<comment type="caution">
    <text evidence="7">The sequence shown here is derived from an EMBL/GenBank/DDBJ whole genome shotgun (WGS) entry which is preliminary data.</text>
</comment>
<dbReference type="GO" id="GO:0005975">
    <property type="term" value="P:carbohydrate metabolic process"/>
    <property type="evidence" value="ECO:0007669"/>
    <property type="project" value="TreeGrafter"/>
</dbReference>
<evidence type="ECO:0000256" key="3">
    <source>
        <dbReference type="ARBA" id="ARBA00012972"/>
    </source>
</evidence>
<dbReference type="InterPro" id="IPR036969">
    <property type="entry name" value="Citrate_synthase_sf"/>
</dbReference>
<dbReference type="InterPro" id="IPR002020">
    <property type="entry name" value="Citrate_synthase"/>
</dbReference>
<evidence type="ECO:0000313" key="8">
    <source>
        <dbReference type="Proteomes" id="UP000280008"/>
    </source>
</evidence>
<feature type="region of interest" description="Disordered" evidence="6">
    <location>
        <begin position="61"/>
        <end position="90"/>
    </location>
</feature>
<proteinExistence type="inferred from homology"/>
<dbReference type="EMBL" id="RBKS01000001">
    <property type="protein sequence ID" value="RKR75764.1"/>
    <property type="molecule type" value="Genomic_DNA"/>
</dbReference>
<reference evidence="7 8" key="1">
    <citation type="submission" date="2018-10" db="EMBL/GenBank/DDBJ databases">
        <title>Sequencing the genomes of 1000 actinobacteria strains.</title>
        <authorList>
            <person name="Klenk H.-P."/>
        </authorList>
    </citation>
    <scope>NUCLEOTIDE SEQUENCE [LARGE SCALE GENOMIC DNA]</scope>
    <source>
        <strain evidence="7 8">DSM 17894</strain>
    </source>
</reference>
<name>A0A495IIF3_9MICO</name>
<gene>
    <name evidence="7" type="ORF">C8E83_2919</name>
</gene>
<dbReference type="EC" id="2.3.3.16" evidence="3"/>
<dbReference type="PRINTS" id="PR00143">
    <property type="entry name" value="CITRTSNTHASE"/>
</dbReference>
<dbReference type="PANTHER" id="PTHR11739">
    <property type="entry name" value="CITRATE SYNTHASE"/>
    <property type="match status" value="1"/>
</dbReference>
<dbReference type="PANTHER" id="PTHR11739:SF4">
    <property type="entry name" value="CITRATE SYNTHASE, PEROXISOMAL"/>
    <property type="match status" value="1"/>
</dbReference>
<protein>
    <recommendedName>
        <fullName evidence="3">citrate synthase (unknown stereospecificity)</fullName>
        <ecNumber evidence="3">2.3.3.16</ecNumber>
    </recommendedName>
</protein>
<evidence type="ECO:0000256" key="1">
    <source>
        <dbReference type="ARBA" id="ARBA00005163"/>
    </source>
</evidence>
<sequence length="430" mass="45438">MTAQRPGTPRLTTAQAAARLGVKPQTLYAYVSRGVISSERGDEGSTFDALEVEALSDSRGARARRASAVAGSTTRGQEPAHRPAEPGRPMMVIDSPITLLTGDDLYFRGRRATDLAREGGFERAIEILWQTGADPAHLTPDRQVVSRARAAGDLLGPSARLIDRLALTVQIAASYDPFRDDLDPVAVFAAARRLLAELVAALPLRGEPAAPEAPLAHHLWPRLSADAPSGDELRLLDGALILMMDHDLATSTLAARAAASARANPYASLSAALGAVDSAQHGAASTAAVSLLRESLESGGPERALAARIRADRGLPGFGHVIYRERDPRAEFVFEALGRLPRFRVAAAGAARLSAIVRSRLPRPANVDLALAAFAVGGGFPDDAGQVIFAVARTAGWIAHVVDEYAQVPLRMRPESRYVGPAPSHDPATA</sequence>
<evidence type="ECO:0000256" key="4">
    <source>
        <dbReference type="ARBA" id="ARBA00022679"/>
    </source>
</evidence>
<organism evidence="7 8">
    <name type="scientific">Frondihabitans australicus</name>
    <dbReference type="NCBI Taxonomy" id="386892"/>
    <lineage>
        <taxon>Bacteria</taxon>
        <taxon>Bacillati</taxon>
        <taxon>Actinomycetota</taxon>
        <taxon>Actinomycetes</taxon>
        <taxon>Micrococcales</taxon>
        <taxon>Microbacteriaceae</taxon>
        <taxon>Frondihabitans</taxon>
    </lineage>
</organism>
<dbReference type="AlphaFoldDB" id="A0A495IIF3"/>
<accession>A0A495IIF3</accession>
<dbReference type="InterPro" id="IPR016142">
    <property type="entry name" value="Citrate_synth-like_lrg_a-sub"/>
</dbReference>
<dbReference type="GO" id="GO:0036440">
    <property type="term" value="F:citrate synthase activity"/>
    <property type="evidence" value="ECO:0007669"/>
    <property type="project" value="UniProtKB-EC"/>
</dbReference>
<dbReference type="GO" id="GO:0005829">
    <property type="term" value="C:cytosol"/>
    <property type="evidence" value="ECO:0007669"/>
    <property type="project" value="TreeGrafter"/>
</dbReference>
<dbReference type="GO" id="GO:0006099">
    <property type="term" value="P:tricarboxylic acid cycle"/>
    <property type="evidence" value="ECO:0007669"/>
    <property type="project" value="UniProtKB-UniPathway"/>
</dbReference>
<dbReference type="SUPFAM" id="SSF46955">
    <property type="entry name" value="Putative DNA-binding domain"/>
    <property type="match status" value="1"/>
</dbReference>
<dbReference type="Gene3D" id="1.10.230.10">
    <property type="entry name" value="Cytochrome P450-Terp, domain 2"/>
    <property type="match status" value="1"/>
</dbReference>
<evidence type="ECO:0000256" key="5">
    <source>
        <dbReference type="RuleBase" id="RU003406"/>
    </source>
</evidence>
<evidence type="ECO:0000256" key="2">
    <source>
        <dbReference type="ARBA" id="ARBA00010566"/>
    </source>
</evidence>
<comment type="pathway">
    <text evidence="1">Carbohydrate metabolism; tricarboxylic acid cycle.</text>
</comment>
<dbReference type="Gene3D" id="1.10.580.10">
    <property type="entry name" value="Citrate Synthase, domain 1"/>
    <property type="match status" value="1"/>
</dbReference>
<dbReference type="Pfam" id="PF00285">
    <property type="entry name" value="Citrate_synt"/>
    <property type="match status" value="1"/>
</dbReference>
<feature type="compositionally biased region" description="Low complexity" evidence="6">
    <location>
        <begin position="66"/>
        <end position="75"/>
    </location>
</feature>
<dbReference type="Proteomes" id="UP000280008">
    <property type="component" value="Unassembled WGS sequence"/>
</dbReference>
<dbReference type="PROSITE" id="PS00480">
    <property type="entry name" value="CITRATE_SYNTHASE"/>
    <property type="match status" value="1"/>
</dbReference>
<dbReference type="InterPro" id="IPR009061">
    <property type="entry name" value="DNA-bd_dom_put_sf"/>
</dbReference>
<dbReference type="RefSeq" id="WP_121370525.1">
    <property type="nucleotide sequence ID" value="NZ_RBKS01000001.1"/>
</dbReference>
<keyword evidence="4 5" id="KW-0808">Transferase</keyword>
<evidence type="ECO:0000256" key="6">
    <source>
        <dbReference type="SAM" id="MobiDB-lite"/>
    </source>
</evidence>
<comment type="similarity">
    <text evidence="2 5">Belongs to the citrate synthase family.</text>
</comment>